<feature type="region of interest" description="Disordered" evidence="1">
    <location>
        <begin position="691"/>
        <end position="710"/>
    </location>
</feature>
<feature type="compositionally biased region" description="Polar residues" evidence="1">
    <location>
        <begin position="1406"/>
        <end position="1415"/>
    </location>
</feature>
<evidence type="ECO:0008006" key="4">
    <source>
        <dbReference type="Google" id="ProtNLM"/>
    </source>
</evidence>
<protein>
    <recommendedName>
        <fullName evidence="4">Tape measure protein</fullName>
    </recommendedName>
</protein>
<sequence>MTHAGTITVGVDIDANGLGEKLAAVVRSQLGPALGKIGQDWSRNNTGVSGALDGVTKAATDAAKAAERTAKSTDKASQSAKKQKTTVDDLTEATKRANKAQDEFSTALELFGRKSPEAAAAYKRMQAELERYKLQLTRTANESRSSTDSQINDYRRLADAAERARISQEKAARLVGINTNRTAAGGGGRGGFFGGGGVGGFLTSPGGLAALGLGAQALAPATLAVTNLAGAIVQLGQAGLVLPGLFAGGAASIGTAVIGFQGMGDAIKAINKGMEEGASKGDLKKMAAALKDMNGNAKEVALTVATDVLPALKKVKQDTVQQNMFDGIAPDLKAFTDKVLPTVDRGLGGIAKSWNDTLKKGMGALSDDQNLSLMDRVFGNTAEGQKRANAAIAPITRAMLQLSSVGSEFLPRLGDAVTKVTTRFGNWVDKNVASGQMWKWIDEGLNGMRAFGNSLLNVGKMITGLTKAAGGDGGFLGWLERVTGKWAEFVNSTDGQSKISKFFDDARESGKQWLPILKDVVSLAGDVLAGFRDWGGVILPVLGQITGFLSSMPGLVQTAVTAFAGFRTVSWLGGLLGLGGAGAGAGAGGRGLLGALLGGGGLLGGPLGIGLAGAGLLAGGVTSSAGPDGPGWGSGLSTIGGGALLGGAIGSVVPVIGTTLGAAIGAGAGAITVAIQALVKSLDDGRRNWEQKWNADNGPKSDPTRPGSPDVANALTGRDKILQPSLNTPPVAGALLPALAAGQVKGYTLGPNGQIVGPDGAVVNLPPELAARLITGPAPATVQPPAPVVVPPMPPAPKPGSGLAGLFPNLPGAPGIPTPTISSQDPAQTIASLATSIKQLPEGKVEIKADDIPKVKDDLSKLNVQIDDVSKNQIVIKANTNDAQTTIDALIRNYQSKTIQLQVTAAGGGAAPTIPGGPPRADGGVLPGFSPGVDNMLVPMSGGEGVVIPEAMRALGGSWLYSINSRFRAGLSRRGYATGGVVGADGALGAPDSSVIGLLTQIRDALLGRGSSALATTADNTTTMAQALGPKAKPFGGDVGKGALAGAIRALGGDPNQMDWGGFTGDGQLLVPKGATVGPGGQIMVPTGASPANMAAMAQMLEAFARSGNTADLGMGLTTTSPVVRAIVAARNKKNGLSDDTISGLVGQVLTGGGYSGVLDSSNTSLINALTTFQQKQLAPPKGQRGQAAAGQFGYVPMGGFDAALLSQVPAGQYSQAGAADLTKGLADCSSAVEDLVNLMDGMPTGGRQMSTGNAADWLTSRGFIPTSAVVPGAMNVAFNSGHMQATLPDGTPFNWGSDAAAARGGVGGTGAADPALNQRYYRPATGMPPGAGLSMGMSANPLGYSGGPVPVYIVDGPGAAFGQQLAGQVAGDALSAMGPPLADAAGSIISGIDKGTQLERDSTKNRPATPTSQLMKEGNPLSVAALAGYKVPDFTRNGWSGPVNTNAGPGFTAGGQMISDTSAIIQRSFTDMEAANDARQQQLLAVLDAIKSQLSEQVLKPIIQSAVTAALQAAGSAASSGTSPQLPGLAAGGGITGGVAGKDSVPALLMPGEHVFTTGDVARMGGQRGVYAFRRALYANGGAVQHFATGGGVNVNKTVGADFFGVGQVPIIGPLINLLINVLLQIIGVNITAADTLNEISQSFDQFRGDFKRFDATGRVTSDTSALSDRSGSSKEKAVDERVRIFKEVLSGLIKFIIQKIIIPITQAVMQTLLSTASSAVSGAIAGGINTVAPGAGGIAGNLIGGLMNSAGGAAINIGGELISQLVGAATGPIVEMLTGGIMDMFGGLLSPILSGGIGGLVSMFLPFLAFDSGGVANGMGLLPKATVEPERVLSPRQTSLFEDMVRANFGTNSGPSQHVTLHAPITVVGGGEQAAHVAHDRLLKLMS</sequence>
<feature type="region of interest" description="Disordered" evidence="1">
    <location>
        <begin position="1396"/>
        <end position="1416"/>
    </location>
</feature>
<keyword evidence="3" id="KW-1185">Reference proteome</keyword>
<reference evidence="2 3" key="1">
    <citation type="journal article" date="2019" name="BMC Evol. Biol.">
        <title>Comparative genomics of Mycobacterium mucogenicum and Mycobacterium neoaurum clade members emphasizing tRNA and non-coding RNA.</title>
        <authorList>
            <person name="Behra P.R.K."/>
            <person name="Pettersson B.M.F."/>
            <person name="Das S."/>
            <person name="Dasgupta S."/>
            <person name="Kirsebom L.A."/>
        </authorList>
    </citation>
    <scope>NUCLEOTIDE SEQUENCE [LARGE SCALE GENOMIC DNA]</scope>
    <source>
        <strain evidence="2 3">DSM 44124</strain>
    </source>
</reference>
<dbReference type="KEGG" id="mmuc:C1S78_002840"/>
<dbReference type="Proteomes" id="UP000309231">
    <property type="component" value="Chromosome"/>
</dbReference>
<feature type="region of interest" description="Disordered" evidence="1">
    <location>
        <begin position="66"/>
        <end position="87"/>
    </location>
</feature>
<dbReference type="RefSeq" id="WP_053854601.1">
    <property type="nucleotide sequence ID" value="NZ_ANBS01000001.1"/>
</dbReference>
<organism evidence="2 3">
    <name type="scientific">Mycolicibacterium mucogenicum DSM 44124</name>
    <dbReference type="NCBI Taxonomy" id="1226753"/>
    <lineage>
        <taxon>Bacteria</taxon>
        <taxon>Bacillati</taxon>
        <taxon>Actinomycetota</taxon>
        <taxon>Actinomycetes</taxon>
        <taxon>Mycobacteriales</taxon>
        <taxon>Mycobacteriaceae</taxon>
        <taxon>Mycolicibacterium</taxon>
    </lineage>
</organism>
<dbReference type="EMBL" id="CP062008">
    <property type="protein sequence ID" value="QPG69983.1"/>
    <property type="molecule type" value="Genomic_DNA"/>
</dbReference>
<evidence type="ECO:0000313" key="2">
    <source>
        <dbReference type="EMBL" id="QPG69983.1"/>
    </source>
</evidence>
<dbReference type="GeneID" id="99615306"/>
<evidence type="ECO:0000256" key="1">
    <source>
        <dbReference type="SAM" id="MobiDB-lite"/>
    </source>
</evidence>
<evidence type="ECO:0000313" key="3">
    <source>
        <dbReference type="Proteomes" id="UP000309231"/>
    </source>
</evidence>
<accession>A0A8E4W371</accession>
<reference evidence="2 3" key="2">
    <citation type="journal article" date="2019" name="Sci. Rep.">
        <title>Insight into the biology of Mycobacterium mucogenicum and Mycobacterium neoaurum clade members.</title>
        <authorList>
            <person name="Behra P.R.K."/>
            <person name="Pettersson B.M.F."/>
            <person name="Ramesh M."/>
            <person name="Dasgupta S."/>
            <person name="Kirsebom L.A."/>
        </authorList>
    </citation>
    <scope>NUCLEOTIDE SEQUENCE [LARGE SCALE GENOMIC DNA]</scope>
    <source>
        <strain evidence="2 3">DSM 44124</strain>
    </source>
</reference>
<proteinExistence type="predicted"/>
<name>A0A8E4W371_MYCMU</name>
<gene>
    <name evidence="2" type="ORF">C1S78_002840</name>
</gene>